<accession>A0A482T852</accession>
<evidence type="ECO:0000256" key="1">
    <source>
        <dbReference type="SAM" id="MobiDB-lite"/>
    </source>
</evidence>
<protein>
    <recommendedName>
        <fullName evidence="4">DUF2795 domain-containing protein</fullName>
    </recommendedName>
</protein>
<feature type="compositionally biased region" description="Basic and acidic residues" evidence="1">
    <location>
        <begin position="1"/>
        <end position="37"/>
    </location>
</feature>
<reference evidence="2 3" key="1">
    <citation type="submission" date="2018-12" db="EMBL/GenBank/DDBJ databases">
        <title>Genome analysis provides insights into bioremediation potentialities of Halogeometricum borinquense strain N11.</title>
        <authorList>
            <person name="Najjari A."/>
            <person name="Youssef N."/>
            <person name="Fhoula I."/>
            <person name="Ben Dhia O."/>
            <person name="Mahjoubi M."/>
            <person name="Ouzari H.I."/>
            <person name="Cherif A."/>
        </authorList>
    </citation>
    <scope>NUCLEOTIDE SEQUENCE [LARGE SCALE GENOMIC DNA]</scope>
    <source>
        <strain evidence="2 3">N11</strain>
    </source>
</reference>
<dbReference type="AlphaFoldDB" id="A0A482T852"/>
<dbReference type="InterPro" id="IPR043899">
    <property type="entry name" value="DUF5789"/>
</dbReference>
<comment type="caution">
    <text evidence="2">The sequence shown here is derived from an EMBL/GenBank/DDBJ whole genome shotgun (WGS) entry which is preliminary data.</text>
</comment>
<gene>
    <name evidence="2" type="ORF">ELS19_15935</name>
</gene>
<dbReference type="RefSeq" id="WP_129785880.1">
    <property type="nucleotide sequence ID" value="NZ_RZHH01000003.1"/>
</dbReference>
<organism evidence="2 3">
    <name type="scientific">Halogeometricum borinquense</name>
    <dbReference type="NCBI Taxonomy" id="60847"/>
    <lineage>
        <taxon>Archaea</taxon>
        <taxon>Methanobacteriati</taxon>
        <taxon>Methanobacteriota</taxon>
        <taxon>Stenosarchaea group</taxon>
        <taxon>Halobacteria</taxon>
        <taxon>Halobacteriales</taxon>
        <taxon>Haloferacaceae</taxon>
        <taxon>Halogeometricum</taxon>
    </lineage>
</organism>
<dbReference type="EMBL" id="RZHH01000003">
    <property type="protein sequence ID" value="RYJ08079.1"/>
    <property type="molecule type" value="Genomic_DNA"/>
</dbReference>
<name>A0A482T852_9EURY</name>
<proteinExistence type="predicted"/>
<dbReference type="Pfam" id="PF19102">
    <property type="entry name" value="DUF5789"/>
    <property type="match status" value="1"/>
</dbReference>
<feature type="region of interest" description="Disordered" evidence="1">
    <location>
        <begin position="1"/>
        <end position="48"/>
    </location>
</feature>
<dbReference type="Proteomes" id="UP000294028">
    <property type="component" value="Unassembled WGS sequence"/>
</dbReference>
<sequence>MPDDKRSQDENKDNEQSQQPDRKQEEVRDRAHEDRAMSGDPGGRLGDLDEALEIQNYPTTTEELVEAYGDYEIETQGGTESLEEVLASTKNQTYDSADDVRSRILGLIHR</sequence>
<evidence type="ECO:0008006" key="4">
    <source>
        <dbReference type="Google" id="ProtNLM"/>
    </source>
</evidence>
<evidence type="ECO:0000313" key="3">
    <source>
        <dbReference type="Proteomes" id="UP000294028"/>
    </source>
</evidence>
<evidence type="ECO:0000313" key="2">
    <source>
        <dbReference type="EMBL" id="RYJ08079.1"/>
    </source>
</evidence>